<organism evidence="1 2">
    <name type="scientific">Streptomyces rameus</name>
    <dbReference type="NCBI Taxonomy" id="68261"/>
    <lineage>
        <taxon>Bacteria</taxon>
        <taxon>Bacillati</taxon>
        <taxon>Actinomycetota</taxon>
        <taxon>Actinomycetes</taxon>
        <taxon>Kitasatosporales</taxon>
        <taxon>Streptomycetaceae</taxon>
        <taxon>Streptomyces</taxon>
    </lineage>
</organism>
<evidence type="ECO:0000313" key="2">
    <source>
        <dbReference type="Proteomes" id="UP001500893"/>
    </source>
</evidence>
<gene>
    <name evidence="1" type="ORF">GCM10010521_57400</name>
</gene>
<dbReference type="EMBL" id="BAAAVM010000108">
    <property type="protein sequence ID" value="GAA2771949.1"/>
    <property type="molecule type" value="Genomic_DNA"/>
</dbReference>
<reference evidence="1 2" key="1">
    <citation type="journal article" date="2019" name="Int. J. Syst. Evol. Microbiol.">
        <title>The Global Catalogue of Microorganisms (GCM) 10K type strain sequencing project: providing services to taxonomists for standard genome sequencing and annotation.</title>
        <authorList>
            <consortium name="The Broad Institute Genomics Platform"/>
            <consortium name="The Broad Institute Genome Sequencing Center for Infectious Disease"/>
            <person name="Wu L."/>
            <person name="Ma J."/>
        </authorList>
    </citation>
    <scope>NUCLEOTIDE SEQUENCE [LARGE SCALE GENOMIC DNA]</scope>
    <source>
        <strain evidence="1 2">JCM 11574</strain>
    </source>
</reference>
<evidence type="ECO:0000313" key="1">
    <source>
        <dbReference type="EMBL" id="GAA2771949.1"/>
    </source>
</evidence>
<dbReference type="Proteomes" id="UP001500893">
    <property type="component" value="Unassembled WGS sequence"/>
</dbReference>
<protein>
    <submittedName>
        <fullName evidence="1">Uncharacterized protein</fullName>
    </submittedName>
</protein>
<name>A0ABN3UYP0_9ACTN</name>
<comment type="caution">
    <text evidence="1">The sequence shown here is derived from an EMBL/GenBank/DDBJ whole genome shotgun (WGS) entry which is preliminary data.</text>
</comment>
<accession>A0ABN3UYP0</accession>
<sequence>MGLRWLGLPVREGAGVRAPAALGLLVCEEAGVRAPAGLGLLVREPGKVAPAGARARASASARTAGRLRHAGQGLPRTRAAMKAPVPRGYGGVAPERGGGSACHGGALWPAGGLRRAPVAGAHHHGPCGAEASWLGALWPLGGLRQAPVSGVRRSGRCRWGGAWRVPLCF</sequence>
<proteinExistence type="predicted"/>
<keyword evidence="2" id="KW-1185">Reference proteome</keyword>